<keyword evidence="9 10" id="KW-0143">Chaperone</keyword>
<evidence type="ECO:0000313" key="11">
    <source>
        <dbReference type="EMBL" id="GAA5110721.1"/>
    </source>
</evidence>
<proteinExistence type="inferred from homology"/>
<gene>
    <name evidence="10 11" type="primary">lolA</name>
    <name evidence="11" type="ORF">GCM10023211_15420</name>
</gene>
<dbReference type="Gene3D" id="2.50.20.10">
    <property type="entry name" value="Lipoprotein localisation LolA/LolB/LppX"/>
    <property type="match status" value="1"/>
</dbReference>
<evidence type="ECO:0000313" key="12">
    <source>
        <dbReference type="Proteomes" id="UP001500171"/>
    </source>
</evidence>
<dbReference type="EMBL" id="BAABHY010000001">
    <property type="protein sequence ID" value="GAA5110721.1"/>
    <property type="molecule type" value="Genomic_DNA"/>
</dbReference>
<dbReference type="CDD" id="cd16325">
    <property type="entry name" value="LolA"/>
    <property type="match status" value="1"/>
</dbReference>
<accession>A0ABP9ND07</accession>
<evidence type="ECO:0000256" key="5">
    <source>
        <dbReference type="ARBA" id="ARBA00022448"/>
    </source>
</evidence>
<dbReference type="Proteomes" id="UP001500171">
    <property type="component" value="Unassembled WGS sequence"/>
</dbReference>
<dbReference type="Pfam" id="PF03548">
    <property type="entry name" value="LolA"/>
    <property type="match status" value="1"/>
</dbReference>
<dbReference type="InterPro" id="IPR018323">
    <property type="entry name" value="OM_lipoprot_carrier_LolA_Pbac"/>
</dbReference>
<evidence type="ECO:0000256" key="10">
    <source>
        <dbReference type="HAMAP-Rule" id="MF_00240"/>
    </source>
</evidence>
<evidence type="ECO:0000256" key="4">
    <source>
        <dbReference type="ARBA" id="ARBA00014035"/>
    </source>
</evidence>
<evidence type="ECO:0000256" key="6">
    <source>
        <dbReference type="ARBA" id="ARBA00022729"/>
    </source>
</evidence>
<dbReference type="SUPFAM" id="SSF89392">
    <property type="entry name" value="Prokaryotic lipoproteins and lipoprotein localization factors"/>
    <property type="match status" value="1"/>
</dbReference>
<sequence>MSCSVWADAKEVLQQRLDKVDGFSARFTQTVTTAEKQLIQQGKGELWVNRPNYFNWTMTEPDETVILSDNQNLWIYMPMVEQVTVMSLKQAVDNRLLLLITDSHNAVWNEYQVARQQNTFTLTPNDNSAQHFVISVLPTGMIADFTIVEGDGQRSQYELSHQSLGKVDMKHFKFTIPDNVTVDDQR</sequence>
<keyword evidence="11" id="KW-0449">Lipoprotein</keyword>
<reference evidence="12" key="1">
    <citation type="journal article" date="2019" name="Int. J. Syst. Evol. Microbiol.">
        <title>The Global Catalogue of Microorganisms (GCM) 10K type strain sequencing project: providing services to taxonomists for standard genome sequencing and annotation.</title>
        <authorList>
            <consortium name="The Broad Institute Genomics Platform"/>
            <consortium name="The Broad Institute Genome Sequencing Center for Infectious Disease"/>
            <person name="Wu L."/>
            <person name="Ma J."/>
        </authorList>
    </citation>
    <scope>NUCLEOTIDE SEQUENCE [LARGE SCALE GENOMIC DNA]</scope>
    <source>
        <strain evidence="12">JCM 18050</strain>
    </source>
</reference>
<dbReference type="InterPro" id="IPR004564">
    <property type="entry name" value="OM_lipoprot_carrier_LolA-like"/>
</dbReference>
<dbReference type="InterPro" id="IPR029046">
    <property type="entry name" value="LolA/LolB/LppX"/>
</dbReference>
<evidence type="ECO:0000256" key="3">
    <source>
        <dbReference type="ARBA" id="ARBA00011245"/>
    </source>
</evidence>
<dbReference type="PANTHER" id="PTHR35869:SF1">
    <property type="entry name" value="OUTER-MEMBRANE LIPOPROTEIN CARRIER PROTEIN"/>
    <property type="match status" value="1"/>
</dbReference>
<evidence type="ECO:0000256" key="1">
    <source>
        <dbReference type="ARBA" id="ARBA00004418"/>
    </source>
</evidence>
<organism evidence="11 12">
    <name type="scientific">Orbus sasakiae</name>
    <dbReference type="NCBI Taxonomy" id="1078475"/>
    <lineage>
        <taxon>Bacteria</taxon>
        <taxon>Pseudomonadati</taxon>
        <taxon>Pseudomonadota</taxon>
        <taxon>Gammaproteobacteria</taxon>
        <taxon>Orbales</taxon>
        <taxon>Orbaceae</taxon>
        <taxon>Orbus</taxon>
    </lineage>
</organism>
<dbReference type="PANTHER" id="PTHR35869">
    <property type="entry name" value="OUTER-MEMBRANE LIPOPROTEIN CARRIER PROTEIN"/>
    <property type="match status" value="1"/>
</dbReference>
<comment type="function">
    <text evidence="10">Participates in the translocation of lipoproteins from the inner membrane to the outer membrane. Only forms a complex with a lipoprotein if the residue after the N-terminal Cys is not an aspartate (The Asp acts as a targeting signal to indicate that the lipoprotein should stay in the inner membrane).</text>
</comment>
<protein>
    <recommendedName>
        <fullName evidence="4 10">Outer-membrane lipoprotein carrier protein</fullName>
    </recommendedName>
</protein>
<evidence type="ECO:0000256" key="7">
    <source>
        <dbReference type="ARBA" id="ARBA00022764"/>
    </source>
</evidence>
<comment type="subcellular location">
    <subcellularLocation>
        <location evidence="1 10">Periplasm</location>
    </subcellularLocation>
</comment>
<keyword evidence="7 10" id="KW-0574">Periplasm</keyword>
<dbReference type="NCBIfam" id="TIGR00547">
    <property type="entry name" value="lolA"/>
    <property type="match status" value="1"/>
</dbReference>
<dbReference type="HAMAP" id="MF_00240">
    <property type="entry name" value="LolA"/>
    <property type="match status" value="1"/>
</dbReference>
<keyword evidence="6" id="KW-0732">Signal</keyword>
<comment type="subunit">
    <text evidence="3 10">Monomer.</text>
</comment>
<evidence type="ECO:0000256" key="2">
    <source>
        <dbReference type="ARBA" id="ARBA00007615"/>
    </source>
</evidence>
<name>A0ABP9ND07_9GAMM</name>
<comment type="similarity">
    <text evidence="2 10">Belongs to the LolA family.</text>
</comment>
<evidence type="ECO:0000256" key="9">
    <source>
        <dbReference type="ARBA" id="ARBA00023186"/>
    </source>
</evidence>
<keyword evidence="8 10" id="KW-0653">Protein transport</keyword>
<evidence type="ECO:0000256" key="8">
    <source>
        <dbReference type="ARBA" id="ARBA00022927"/>
    </source>
</evidence>
<keyword evidence="5 10" id="KW-0813">Transport</keyword>
<comment type="caution">
    <text evidence="11">The sequence shown here is derived from an EMBL/GenBank/DDBJ whole genome shotgun (WGS) entry which is preliminary data.</text>
</comment>
<keyword evidence="12" id="KW-1185">Reference proteome</keyword>